<dbReference type="Proteomes" id="UP000828941">
    <property type="component" value="Chromosome 4"/>
</dbReference>
<evidence type="ECO:0000313" key="1">
    <source>
        <dbReference type="EMBL" id="KAI4348222.1"/>
    </source>
</evidence>
<name>A0ACB9PHF1_BAUVA</name>
<protein>
    <submittedName>
        <fullName evidence="1">Uncharacterized protein</fullName>
    </submittedName>
</protein>
<comment type="caution">
    <text evidence="1">The sequence shown here is derived from an EMBL/GenBank/DDBJ whole genome shotgun (WGS) entry which is preliminary data.</text>
</comment>
<gene>
    <name evidence="1" type="ORF">L6164_008970</name>
</gene>
<evidence type="ECO:0000313" key="2">
    <source>
        <dbReference type="Proteomes" id="UP000828941"/>
    </source>
</evidence>
<sequence>MEMQQRPSSSASRLSGEQRSIHITPTEHPEAKRRRTNDDLDGLPLYDPRSTIGKREFSHSRSAGKWIHAIPVLVLFCFFILWWFSFPGARNYLINQHPDFHNFFSFYPFL</sequence>
<dbReference type="EMBL" id="CM039429">
    <property type="protein sequence ID" value="KAI4348222.1"/>
    <property type="molecule type" value="Genomic_DNA"/>
</dbReference>
<reference evidence="1 2" key="1">
    <citation type="journal article" date="2022" name="DNA Res.">
        <title>Chromosomal-level genome assembly of the orchid tree Bauhinia variegata (Leguminosae; Cercidoideae) supports the allotetraploid origin hypothesis of Bauhinia.</title>
        <authorList>
            <person name="Zhong Y."/>
            <person name="Chen Y."/>
            <person name="Zheng D."/>
            <person name="Pang J."/>
            <person name="Liu Y."/>
            <person name="Luo S."/>
            <person name="Meng S."/>
            <person name="Qian L."/>
            <person name="Wei D."/>
            <person name="Dai S."/>
            <person name="Zhou R."/>
        </authorList>
    </citation>
    <scope>NUCLEOTIDE SEQUENCE [LARGE SCALE GENOMIC DNA]</scope>
    <source>
        <strain evidence="1">BV-YZ2020</strain>
    </source>
</reference>
<organism evidence="1 2">
    <name type="scientific">Bauhinia variegata</name>
    <name type="common">Purple orchid tree</name>
    <name type="synonym">Phanera variegata</name>
    <dbReference type="NCBI Taxonomy" id="167791"/>
    <lineage>
        <taxon>Eukaryota</taxon>
        <taxon>Viridiplantae</taxon>
        <taxon>Streptophyta</taxon>
        <taxon>Embryophyta</taxon>
        <taxon>Tracheophyta</taxon>
        <taxon>Spermatophyta</taxon>
        <taxon>Magnoliopsida</taxon>
        <taxon>eudicotyledons</taxon>
        <taxon>Gunneridae</taxon>
        <taxon>Pentapetalae</taxon>
        <taxon>rosids</taxon>
        <taxon>fabids</taxon>
        <taxon>Fabales</taxon>
        <taxon>Fabaceae</taxon>
        <taxon>Cercidoideae</taxon>
        <taxon>Cercideae</taxon>
        <taxon>Bauhiniinae</taxon>
        <taxon>Bauhinia</taxon>
    </lineage>
</organism>
<keyword evidence="2" id="KW-1185">Reference proteome</keyword>
<proteinExistence type="predicted"/>
<accession>A0ACB9PHF1</accession>